<dbReference type="EMBL" id="JAEDAL010000001">
    <property type="protein sequence ID" value="MBH9551995.1"/>
    <property type="molecule type" value="Genomic_DNA"/>
</dbReference>
<keyword evidence="3" id="KW-1185">Reference proteome</keyword>
<gene>
    <name evidence="2" type="ORF">I7X43_03940</name>
</gene>
<dbReference type="Proteomes" id="UP000620139">
    <property type="component" value="Unassembled WGS sequence"/>
</dbReference>
<dbReference type="Pfam" id="PF13620">
    <property type="entry name" value="CarboxypepD_reg"/>
    <property type="match status" value="1"/>
</dbReference>
<dbReference type="SUPFAM" id="SSF49452">
    <property type="entry name" value="Starch-binding domain-like"/>
    <property type="match status" value="1"/>
</dbReference>
<reference evidence="2" key="1">
    <citation type="submission" date="2020-12" db="EMBL/GenBank/DDBJ databases">
        <title>The genome sequence of Inhella sp. 4Y17.</title>
        <authorList>
            <person name="Liu Y."/>
        </authorList>
    </citation>
    <scope>NUCLEOTIDE SEQUENCE</scope>
    <source>
        <strain evidence="2">4Y10</strain>
    </source>
</reference>
<name>A0A931ISP8_9BURK</name>
<dbReference type="InterPro" id="IPR025491">
    <property type="entry name" value="DUF4382"/>
</dbReference>
<proteinExistence type="predicted"/>
<comment type="caution">
    <text evidence="2">The sequence shown here is derived from an EMBL/GenBank/DDBJ whole genome shotgun (WGS) entry which is preliminary data.</text>
</comment>
<organism evidence="2 3">
    <name type="scientific">Inhella gelatinilytica</name>
    <dbReference type="NCBI Taxonomy" id="2795030"/>
    <lineage>
        <taxon>Bacteria</taxon>
        <taxon>Pseudomonadati</taxon>
        <taxon>Pseudomonadota</taxon>
        <taxon>Betaproteobacteria</taxon>
        <taxon>Burkholderiales</taxon>
        <taxon>Sphaerotilaceae</taxon>
        <taxon>Inhella</taxon>
    </lineage>
</organism>
<dbReference type="GO" id="GO:0030246">
    <property type="term" value="F:carbohydrate binding"/>
    <property type="evidence" value="ECO:0007669"/>
    <property type="project" value="InterPro"/>
</dbReference>
<dbReference type="RefSeq" id="WP_198099580.1">
    <property type="nucleotide sequence ID" value="NZ_JAEDAL010000001.1"/>
</dbReference>
<sequence>MRTRFALLSALALAACGGGGGDSGPPVLGLGTLNLWLADAPACGMDKVFVTVEKVRVHTSSTAGDADTGWVDITPPAPVRVDLLTLTNGTLAALGQATLPAGSYQQLRLVLAESTGANPMANAVRPSGATADVALETPSGLQSGLKINAGITVTATQRVDWAIDFDACKSIVQAGHSGRYQLKPVLQALPLLSETGQRVVGYLDAALANGAATVSVQQAGKPVRTTPTDATGKFVLYPVPAGEYDLVLSATGRATAVMTGVPVAATSVTTVGSDTLRLVPPTSASAEVSGTVSKGGSVANTGGAVRALLTFNGGPNVEAGYGAADATTGRYRLTLPTGTPVRTTYLANATAFTWTPRPSEAGKFRLEASVLGVTTPQTADINLTGYLTKDWTF</sequence>
<protein>
    <submittedName>
        <fullName evidence="2">DUF4382 domain-containing protein</fullName>
    </submittedName>
</protein>
<dbReference type="AlphaFoldDB" id="A0A931ISP8"/>
<dbReference type="Pfam" id="PF14321">
    <property type="entry name" value="DUF4382"/>
    <property type="match status" value="1"/>
</dbReference>
<dbReference type="Gene3D" id="2.60.40.1120">
    <property type="entry name" value="Carboxypeptidase-like, regulatory domain"/>
    <property type="match status" value="1"/>
</dbReference>
<feature type="domain" description="DUF4382" evidence="1">
    <location>
        <begin position="31"/>
        <end position="184"/>
    </location>
</feature>
<dbReference type="InterPro" id="IPR013784">
    <property type="entry name" value="Carb-bd-like_fold"/>
</dbReference>
<accession>A0A931ISP8</accession>
<evidence type="ECO:0000259" key="1">
    <source>
        <dbReference type="Pfam" id="PF14321"/>
    </source>
</evidence>
<evidence type="ECO:0000313" key="3">
    <source>
        <dbReference type="Proteomes" id="UP000620139"/>
    </source>
</evidence>
<dbReference type="PROSITE" id="PS51257">
    <property type="entry name" value="PROKAR_LIPOPROTEIN"/>
    <property type="match status" value="1"/>
</dbReference>
<evidence type="ECO:0000313" key="2">
    <source>
        <dbReference type="EMBL" id="MBH9551995.1"/>
    </source>
</evidence>